<dbReference type="AlphaFoldDB" id="A0A139BR59"/>
<dbReference type="Proteomes" id="UP000070578">
    <property type="component" value="Unassembled WGS sequence"/>
</dbReference>
<feature type="transmembrane region" description="Helical" evidence="1">
    <location>
        <begin position="682"/>
        <end position="705"/>
    </location>
</feature>
<evidence type="ECO:0000313" key="4">
    <source>
        <dbReference type="Proteomes" id="UP000070578"/>
    </source>
</evidence>
<evidence type="ECO:0000313" key="3">
    <source>
        <dbReference type="EMBL" id="KXS31283.1"/>
    </source>
</evidence>
<feature type="transmembrane region" description="Helical" evidence="1">
    <location>
        <begin position="601"/>
        <end position="622"/>
    </location>
</feature>
<feature type="transmembrane region" description="Helical" evidence="1">
    <location>
        <begin position="288"/>
        <end position="313"/>
    </location>
</feature>
<feature type="domain" description="Nitric oxide reductase subunit B cytochrome c-like" evidence="2">
    <location>
        <begin position="50"/>
        <end position="224"/>
    </location>
</feature>
<feature type="transmembrane region" description="Helical" evidence="1">
    <location>
        <begin position="552"/>
        <end position="573"/>
    </location>
</feature>
<feature type="transmembrane region" description="Helical" evidence="1">
    <location>
        <begin position="451"/>
        <end position="475"/>
    </location>
</feature>
<dbReference type="InterPro" id="IPR054309">
    <property type="entry name" value="NorB_cytochrome_c-like"/>
</dbReference>
<gene>
    <name evidence="3" type="ORF">AWT59_2595</name>
</gene>
<dbReference type="SUPFAM" id="SSF81442">
    <property type="entry name" value="Cytochrome c oxidase subunit I-like"/>
    <property type="match status" value="1"/>
</dbReference>
<keyword evidence="1" id="KW-1133">Transmembrane helix</keyword>
<sequence length="777" mass="86311">MSAAAQPLITEGDDPLSPWWKRAIMIVMVLGFAGLISITMLAYRNAPPIPAQVVDAQGITLFSGGDIRDGQAVFLKYGLMDNGSIWGHGAYLGPDFSAEALHRMGEDTAEAIAQQQFQQPLAVLTSSQQAAVRAETAVALKTNRYDTATAMLHLTAPQSATYRQQISYWTDYFRHPSRNGGLKADLITDPAELRQFTAFVTWAAWASVAARPGEGYSYTNNFPYDPSVGNLPTPGALLWSALSLVVLLTGIATVLLAFGKFEYLGWITRGHHVHPHLLPGRSSRGQNALVKFFVIVALLLLAQSLVGGAVAHYRADPGSFYGFDLERIFPSNLMRTWHLQLAIFWIATAYVAAALFLGRSVRVDEPRWFAGWVHVLFAAFAVVIGGSLLGEWLGISQQLGHWWFWLGNQGWEYLELGRLWQYLLVAGLLVWFALLWKLVRPNTLAEPASKPIIKMFLVAALAIPVFYVPALFIGAKTNYTVVDTWRFWIIHLWVEGFFEFFATTVVALTFYQLGLTRRNVALRVIYLDAILYFFGGLIGTGHHWYFTGQTNINMALSALFSVLEVVPLTLLTLDAWDFVRTTRGTCNICGKAIAIPHKWTFYFLMAVGFWNFVGAGIFGFLINLPIVSYYEVGTLLTPNHGHAALMGVFGMLALALMVFVLRQTNDDAHWVGIEKYVRVAFWGTNIGLAMMVTMSLFPGGVLQVWDVVQHGYWHARSLDYIGSERSRLLEWLRLPGDLVFIIFGSAPLVIASIKGYLGVRAADRRESVNCDTPGMAA</sequence>
<dbReference type="InterPro" id="IPR036927">
    <property type="entry name" value="Cyt_c_oxase-like_su1_sf"/>
</dbReference>
<dbReference type="GO" id="GO:0004129">
    <property type="term" value="F:cytochrome-c oxidase activity"/>
    <property type="evidence" value="ECO:0007669"/>
    <property type="project" value="InterPro"/>
</dbReference>
<evidence type="ECO:0000256" key="1">
    <source>
        <dbReference type="SAM" id="Phobius"/>
    </source>
</evidence>
<feature type="transmembrane region" description="Helical" evidence="1">
    <location>
        <begin position="369"/>
        <end position="389"/>
    </location>
</feature>
<evidence type="ECO:0000259" key="2">
    <source>
        <dbReference type="Pfam" id="PF22085"/>
    </source>
</evidence>
<keyword evidence="1" id="KW-0472">Membrane</keyword>
<dbReference type="EMBL" id="LSLI01000085">
    <property type="protein sequence ID" value="KXS31283.1"/>
    <property type="molecule type" value="Genomic_DNA"/>
</dbReference>
<feature type="transmembrane region" description="Helical" evidence="1">
    <location>
        <begin position="23"/>
        <end position="43"/>
    </location>
</feature>
<reference evidence="3 4" key="1">
    <citation type="submission" date="2016-02" db="EMBL/GenBank/DDBJ databases">
        <authorList>
            <person name="Wen L."/>
            <person name="He K."/>
            <person name="Yang H."/>
        </authorList>
    </citation>
    <scope>NUCLEOTIDE SEQUENCE [LARGE SCALE GENOMIC DNA]</scope>
    <source>
        <strain evidence="3">ShG14-8</strain>
    </source>
</reference>
<dbReference type="GO" id="GO:0009060">
    <property type="term" value="P:aerobic respiration"/>
    <property type="evidence" value="ECO:0007669"/>
    <property type="project" value="InterPro"/>
</dbReference>
<feature type="transmembrane region" description="Helical" evidence="1">
    <location>
        <begin position="487"/>
        <end position="513"/>
    </location>
</feature>
<feature type="transmembrane region" description="Helical" evidence="1">
    <location>
        <begin position="337"/>
        <end position="357"/>
    </location>
</feature>
<protein>
    <submittedName>
        <fullName evidence="3">Nitric-oxide reductase</fullName>
    </submittedName>
</protein>
<dbReference type="Pfam" id="PF22085">
    <property type="entry name" value="NorB_cytochrome_c-like"/>
    <property type="match status" value="1"/>
</dbReference>
<dbReference type="GO" id="GO:0020037">
    <property type="term" value="F:heme binding"/>
    <property type="evidence" value="ECO:0007669"/>
    <property type="project" value="InterPro"/>
</dbReference>
<feature type="transmembrane region" description="Helical" evidence="1">
    <location>
        <begin position="738"/>
        <end position="757"/>
    </location>
</feature>
<reference evidence="3 4" key="2">
    <citation type="submission" date="2016-03" db="EMBL/GenBank/DDBJ databases">
        <title>New uncultured bacterium of the family Gallionellaceae from acid mine drainage: description and reconstruction of genome based on metagenomic analysis of microbial community.</title>
        <authorList>
            <person name="Kadnikov V."/>
            <person name="Ivasenko D."/>
            <person name="Beletsky A."/>
            <person name="Mardanov A."/>
            <person name="Danilova E."/>
            <person name="Pimenov N."/>
            <person name="Karnachuk O."/>
            <person name="Ravin N."/>
        </authorList>
    </citation>
    <scope>NUCLEOTIDE SEQUENCE [LARGE SCALE GENOMIC DNA]</scope>
    <source>
        <strain evidence="3">ShG14-8</strain>
    </source>
</reference>
<dbReference type="Pfam" id="PF00115">
    <property type="entry name" value="COX1"/>
    <property type="match status" value="1"/>
</dbReference>
<dbReference type="PATRIC" id="fig|1796491.3.peg.2827"/>
<feature type="transmembrane region" description="Helical" evidence="1">
    <location>
        <begin position="236"/>
        <end position="259"/>
    </location>
</feature>
<feature type="transmembrane region" description="Helical" evidence="1">
    <location>
        <begin position="642"/>
        <end position="661"/>
    </location>
</feature>
<keyword evidence="1" id="KW-0812">Transmembrane</keyword>
<organism evidence="3 4">
    <name type="scientific">Candidatus Gallionella acididurans</name>
    <dbReference type="NCBI Taxonomy" id="1796491"/>
    <lineage>
        <taxon>Bacteria</taxon>
        <taxon>Pseudomonadati</taxon>
        <taxon>Pseudomonadota</taxon>
        <taxon>Betaproteobacteria</taxon>
        <taxon>Nitrosomonadales</taxon>
        <taxon>Gallionellaceae</taxon>
        <taxon>Gallionella</taxon>
    </lineage>
</organism>
<proteinExistence type="predicted"/>
<dbReference type="PANTHER" id="PTHR10422">
    <property type="entry name" value="CYTOCHROME C OXIDASE SUBUNIT 1"/>
    <property type="match status" value="1"/>
</dbReference>
<dbReference type="InterPro" id="IPR000883">
    <property type="entry name" value="Cyt_C_Oxase_1"/>
</dbReference>
<dbReference type="PANTHER" id="PTHR10422:SF38">
    <property type="entry name" value="CYTOCHROME B SUBUNIT OF NITRIC OXIDE REDUCTASE"/>
    <property type="match status" value="1"/>
</dbReference>
<name>A0A139BR59_9PROT</name>
<accession>A0A139BR59</accession>
<dbReference type="GO" id="GO:0016020">
    <property type="term" value="C:membrane"/>
    <property type="evidence" value="ECO:0007669"/>
    <property type="project" value="InterPro"/>
</dbReference>
<feature type="transmembrane region" description="Helical" evidence="1">
    <location>
        <begin position="419"/>
        <end position="439"/>
    </location>
</feature>
<comment type="caution">
    <text evidence="3">The sequence shown here is derived from an EMBL/GenBank/DDBJ whole genome shotgun (WGS) entry which is preliminary data.</text>
</comment>
<feature type="transmembrane region" description="Helical" evidence="1">
    <location>
        <begin position="525"/>
        <end position="546"/>
    </location>
</feature>
<dbReference type="Gene3D" id="1.20.210.10">
    <property type="entry name" value="Cytochrome c oxidase-like, subunit I domain"/>
    <property type="match status" value="1"/>
</dbReference>